<evidence type="ECO:0000256" key="21">
    <source>
        <dbReference type="ARBA" id="ARBA00069524"/>
    </source>
</evidence>
<evidence type="ECO:0000256" key="7">
    <source>
        <dbReference type="ARBA" id="ARBA00022605"/>
    </source>
</evidence>
<evidence type="ECO:0000256" key="10">
    <source>
        <dbReference type="ARBA" id="ARBA00022741"/>
    </source>
</evidence>
<dbReference type="GO" id="GO:0006526">
    <property type="term" value="P:L-arginine biosynthetic process"/>
    <property type="evidence" value="ECO:0007669"/>
    <property type="project" value="UniProtKB-KW"/>
</dbReference>
<evidence type="ECO:0000256" key="2">
    <source>
        <dbReference type="ARBA" id="ARBA00005077"/>
    </source>
</evidence>
<dbReference type="PRINTS" id="PR00098">
    <property type="entry name" value="CPSASE"/>
</dbReference>
<evidence type="ECO:0000256" key="18">
    <source>
        <dbReference type="ARBA" id="ARBA00047359"/>
    </source>
</evidence>
<dbReference type="Pfam" id="PF02787">
    <property type="entry name" value="CPSase_L_D3"/>
    <property type="match status" value="1"/>
</dbReference>
<dbReference type="PANTHER" id="PTHR11405">
    <property type="entry name" value="CARBAMOYLTRANSFERASE FAMILY MEMBER"/>
    <property type="match status" value="1"/>
</dbReference>
<comment type="catalytic activity">
    <reaction evidence="19">
        <text>hydrogencarbonate + L-glutamine + 2 ATP + H2O = carbamoyl phosphate + L-glutamate + 2 ADP + phosphate + 2 H(+)</text>
        <dbReference type="Rhea" id="RHEA:18633"/>
        <dbReference type="ChEBI" id="CHEBI:15377"/>
        <dbReference type="ChEBI" id="CHEBI:15378"/>
        <dbReference type="ChEBI" id="CHEBI:17544"/>
        <dbReference type="ChEBI" id="CHEBI:29985"/>
        <dbReference type="ChEBI" id="CHEBI:30616"/>
        <dbReference type="ChEBI" id="CHEBI:43474"/>
        <dbReference type="ChEBI" id="CHEBI:58228"/>
        <dbReference type="ChEBI" id="CHEBI:58359"/>
        <dbReference type="ChEBI" id="CHEBI:456216"/>
        <dbReference type="EC" id="6.3.5.5"/>
    </reaction>
</comment>
<dbReference type="NCBIfam" id="TIGR01369">
    <property type="entry name" value="CPSaseII_lrg"/>
    <property type="match status" value="1"/>
</dbReference>
<organism evidence="27 28">
    <name type="scientific">Coemansia erecta</name>
    <dbReference type="NCBI Taxonomy" id="147472"/>
    <lineage>
        <taxon>Eukaryota</taxon>
        <taxon>Fungi</taxon>
        <taxon>Fungi incertae sedis</taxon>
        <taxon>Zoopagomycota</taxon>
        <taxon>Kickxellomycotina</taxon>
        <taxon>Kickxellomycetes</taxon>
        <taxon>Kickxellales</taxon>
        <taxon>Kickxellaceae</taxon>
        <taxon>Coemansia</taxon>
    </lineage>
</organism>
<dbReference type="SMART" id="SM01096">
    <property type="entry name" value="CPSase_L_D3"/>
    <property type="match status" value="1"/>
</dbReference>
<dbReference type="SMART" id="SM00851">
    <property type="entry name" value="MGS"/>
    <property type="match status" value="1"/>
</dbReference>
<comment type="similarity">
    <text evidence="3">Belongs to the CarB family.</text>
</comment>
<keyword evidence="28" id="KW-1185">Reference proteome</keyword>
<dbReference type="EC" id="6.3.4.16" evidence="15"/>
<evidence type="ECO:0000256" key="3">
    <source>
        <dbReference type="ARBA" id="ARBA00009799"/>
    </source>
</evidence>
<dbReference type="InterPro" id="IPR013815">
    <property type="entry name" value="ATP_grasp_subdomain_1"/>
</dbReference>
<keyword evidence="13" id="KW-0665">Pyrimidine biosynthesis</keyword>
<evidence type="ECO:0000256" key="13">
    <source>
        <dbReference type="ARBA" id="ARBA00022975"/>
    </source>
</evidence>
<feature type="domain" description="ATP-grasp" evidence="25">
    <location>
        <begin position="245"/>
        <end position="437"/>
    </location>
</feature>
<evidence type="ECO:0000256" key="24">
    <source>
        <dbReference type="SAM" id="MobiDB-lite"/>
    </source>
</evidence>
<dbReference type="InterPro" id="IPR011607">
    <property type="entry name" value="MGS-like_dom"/>
</dbReference>
<dbReference type="InterPro" id="IPR005479">
    <property type="entry name" value="CPAse_ATP-bd"/>
</dbReference>
<dbReference type="PROSITE" id="PS00866">
    <property type="entry name" value="CPSASE_1"/>
    <property type="match status" value="2"/>
</dbReference>
<dbReference type="FunFam" id="3.30.470.20:FF:000026">
    <property type="entry name" value="Carbamoyl-phosphate synthase large chain"/>
    <property type="match status" value="1"/>
</dbReference>
<dbReference type="InterPro" id="IPR005483">
    <property type="entry name" value="CPSase_dom"/>
</dbReference>
<evidence type="ECO:0000256" key="9">
    <source>
        <dbReference type="ARBA" id="ARBA00022737"/>
    </source>
</evidence>
<evidence type="ECO:0000313" key="27">
    <source>
        <dbReference type="EMBL" id="KAJ1720365.1"/>
    </source>
</evidence>
<evidence type="ECO:0000256" key="12">
    <source>
        <dbReference type="ARBA" id="ARBA00022842"/>
    </source>
</evidence>
<dbReference type="GO" id="GO:0046872">
    <property type="term" value="F:metal ion binding"/>
    <property type="evidence" value="ECO:0007669"/>
    <property type="project" value="UniProtKB-KW"/>
</dbReference>
<keyword evidence="8" id="KW-0479">Metal-binding</keyword>
<dbReference type="SUPFAM" id="SSF52440">
    <property type="entry name" value="PreATP-grasp domain"/>
    <property type="match status" value="2"/>
</dbReference>
<dbReference type="Pfam" id="PF25596">
    <property type="entry name" value="CPSase_L_D1"/>
    <property type="match status" value="2"/>
</dbReference>
<dbReference type="InterPro" id="IPR036914">
    <property type="entry name" value="MGS-like_dom_sf"/>
</dbReference>
<keyword evidence="12" id="KW-0460">Magnesium</keyword>
<dbReference type="InterPro" id="IPR058047">
    <property type="entry name" value="CPSase_preATP-grasp"/>
</dbReference>
<protein>
    <recommendedName>
        <fullName evidence="22">Carbamoyl phosphate synthase arginine-specific large chain</fullName>
        <ecNumber evidence="15">6.3.4.16</ecNumber>
        <ecNumber evidence="4">6.3.5.5</ecNumber>
    </recommendedName>
    <alternativeName>
        <fullName evidence="17">Ammonium-dependent carbamoyl phosphate synthetase</fullName>
    </alternativeName>
    <alternativeName>
        <fullName evidence="16">Arginine-specific carbamoyl phosphate synthetase, ammonia chain</fullName>
    </alternativeName>
    <alternativeName>
        <fullName evidence="21">Carbamoyl phosphate synthase pyrimidine-specific large chain</fullName>
    </alternativeName>
</protein>
<dbReference type="InterPro" id="IPR016185">
    <property type="entry name" value="PreATP-grasp_dom_sf"/>
</dbReference>
<dbReference type="PROSITE" id="PS50975">
    <property type="entry name" value="ATP_GRASP"/>
    <property type="match status" value="2"/>
</dbReference>
<comment type="catalytic activity">
    <reaction evidence="18">
        <text>hydrogencarbonate + NH4(+) + 2 ATP = carbamoyl phosphate + 2 ADP + phosphate + 2 H(+)</text>
        <dbReference type="Rhea" id="RHEA:18029"/>
        <dbReference type="ChEBI" id="CHEBI:15378"/>
        <dbReference type="ChEBI" id="CHEBI:17544"/>
        <dbReference type="ChEBI" id="CHEBI:28938"/>
        <dbReference type="ChEBI" id="CHEBI:30616"/>
        <dbReference type="ChEBI" id="CHEBI:43474"/>
        <dbReference type="ChEBI" id="CHEBI:58228"/>
        <dbReference type="ChEBI" id="CHEBI:456216"/>
        <dbReference type="EC" id="6.3.4.16"/>
    </reaction>
</comment>
<keyword evidence="10 23" id="KW-0547">Nucleotide-binding</keyword>
<dbReference type="GO" id="GO:0005524">
    <property type="term" value="F:ATP binding"/>
    <property type="evidence" value="ECO:0007669"/>
    <property type="project" value="UniProtKB-UniRule"/>
</dbReference>
<feature type="domain" description="ATP-grasp" evidence="25">
    <location>
        <begin position="793"/>
        <end position="990"/>
    </location>
</feature>
<dbReference type="SUPFAM" id="SSF52335">
    <property type="entry name" value="Methylglyoxal synthase-like"/>
    <property type="match status" value="1"/>
</dbReference>
<evidence type="ECO:0000256" key="6">
    <source>
        <dbReference type="ARBA" id="ARBA00022598"/>
    </source>
</evidence>
<dbReference type="Pfam" id="PF02142">
    <property type="entry name" value="MGS"/>
    <property type="match status" value="1"/>
</dbReference>
<dbReference type="InterPro" id="IPR036897">
    <property type="entry name" value="CarbamoylP_synth_lsu_oligo_sf"/>
</dbReference>
<proteinExistence type="inferred from homology"/>
<dbReference type="GO" id="GO:0004087">
    <property type="term" value="F:carbamoyl-phosphate synthase (ammonia) activity"/>
    <property type="evidence" value="ECO:0007669"/>
    <property type="project" value="UniProtKB-EC"/>
</dbReference>
<keyword evidence="7" id="KW-0028">Amino-acid biosynthesis</keyword>
<dbReference type="GO" id="GO:0004088">
    <property type="term" value="F:carbamoyl-phosphate synthase (glutamine-hydrolyzing) activity"/>
    <property type="evidence" value="ECO:0007669"/>
    <property type="project" value="UniProtKB-EC"/>
</dbReference>
<comment type="pathway">
    <text evidence="2">Amino-acid biosynthesis; L-arginine biosynthesis; carbamoyl phosphate from bicarbonate: step 1/1.</text>
</comment>
<evidence type="ECO:0000256" key="20">
    <source>
        <dbReference type="ARBA" id="ARBA00060037"/>
    </source>
</evidence>
<evidence type="ECO:0000256" key="11">
    <source>
        <dbReference type="ARBA" id="ARBA00022840"/>
    </source>
</evidence>
<evidence type="ECO:0000256" key="19">
    <source>
        <dbReference type="ARBA" id="ARBA00048816"/>
    </source>
</evidence>
<evidence type="ECO:0000256" key="8">
    <source>
        <dbReference type="ARBA" id="ARBA00022723"/>
    </source>
</evidence>
<evidence type="ECO:0000256" key="15">
    <source>
        <dbReference type="ARBA" id="ARBA00044063"/>
    </source>
</evidence>
<sequence length="1216" mass="130717">MLSARRLTAAKPASSRLLTSAGAARYTTSAAASLLRLGQTQTKAPQPARRQLHTARPTSLLNTPSSLLRAGSSAKAKGPQAVSIGRRNFSGASVHATSAPNDAVAAASELARTGAKIDVKKVLVVGSGGLSIGQAGEFDYSGSQAIKALRESNIETVLVNPNIATVQTSHELADHVYFAPVTPEYLAQIIEKERPDAIMLAFGGQTALNCGVQLDKMGVLERFNVRVLGTSVRTLELSEDRDLFASALKDIGIPVAQSTAVNTVQDALAAASEIGYPVIVRSAYALGGLGSGFAADSAELQALASQSLALCPQILVEKSMRGWKEVEYEVVRDAQDNCVTVCNMENFDPLGIHTGDSIVVAPSQTLSDEEYHMLRTAAIKIVRHMGVVGECNVQYALNPHSLEYCVIEMNARLSRSSALASKATGYPLAFVAAKIGLGWTLPELQNSVTTTTTACFEPSLDYVVTKIPRWDLSKFNHVSRDIGSCMKSVREVMAIGRTFEESLQKAIRSVDPAFSGFAPVAECTPASDAELDALLQSPTDRRLFYLAYAMVERGYGVERLHALTRIDRWFLHKLENICSVHRALQQPHQTLQRLGRSELETAKRTGFSDRHIAALLSRGGAAVAEDDVRAARQQLGLRPFVKRIDTLAGEFPAPTNYLYTTYNAATSDVAFDERGTMVLGSGVYRIGSSVEFDWCGVSAIRALRQLGHKTIMVNYNPETVSTDFDECDRLYFDELSYERVRDIYELEQAGGVVVSVGGQLPQNIALRLHRAAVRVLGTSPEMIDAAEDRHRFSQMLDRIGVDQPAWKELTSAAAAEAFAAAVGYPVLVRPSYVLSGAAMNVAHDAAALRASLAQAAAVSPEHPVVVTKFIQGARELDIDAVASEGRLVVHAVSEHVEDAGVHSGDASLVLPPASLPPAVMQRVRAIGEKVAAAFAISGPFNMQIIMQDGPAGAEPLLKVIECNLRASRSFPFVSKVLDTNFVDAATRAIVGEGVPEPQDLMARPLPYTAVKVPQFSWTRLAGADPFLGVEMSSTGEVACFGRTPAEAYLVSLLSTNGFRLPTPGKTVFVGMDDLTDAKIVQRVAAHFAAAGYPVATDTAATAAVLSSAGVTAKVVDFDYADRRTLRDAVAEHQIDLVVNLAKRRTTSKDDCNYAMRRMAVDFGLPLVNDQRCAAMLIDALEALPKGVSTAKYASQPLNIQTPVAVQSWQQYLDSRE</sequence>
<evidence type="ECO:0000256" key="17">
    <source>
        <dbReference type="ARBA" id="ARBA00044318"/>
    </source>
</evidence>
<evidence type="ECO:0000256" key="16">
    <source>
        <dbReference type="ARBA" id="ARBA00044249"/>
    </source>
</evidence>
<dbReference type="Gene3D" id="3.30.470.20">
    <property type="entry name" value="ATP-grasp fold, B domain"/>
    <property type="match status" value="2"/>
</dbReference>
<dbReference type="FunFam" id="3.30.470.20:FF:000001">
    <property type="entry name" value="Carbamoyl-phosphate synthase large chain"/>
    <property type="match status" value="1"/>
</dbReference>
<evidence type="ECO:0000256" key="22">
    <source>
        <dbReference type="ARBA" id="ARBA00074189"/>
    </source>
</evidence>
<dbReference type="NCBIfam" id="NF009455">
    <property type="entry name" value="PRK12815.1"/>
    <property type="match status" value="1"/>
</dbReference>
<dbReference type="SUPFAM" id="SSF48108">
    <property type="entry name" value="Carbamoyl phosphate synthetase, large subunit connection domain"/>
    <property type="match status" value="1"/>
</dbReference>
<comment type="cofactor">
    <cofactor evidence="1">
        <name>Mn(2+)</name>
        <dbReference type="ChEBI" id="CHEBI:29035"/>
    </cofactor>
</comment>
<dbReference type="PROSITE" id="PS51855">
    <property type="entry name" value="MGS"/>
    <property type="match status" value="1"/>
</dbReference>
<dbReference type="EC" id="6.3.5.5" evidence="4"/>
<dbReference type="FunFam" id="3.30.1490.20:FF:000001">
    <property type="entry name" value="Carbamoyl-phosphate synthase large chain"/>
    <property type="match status" value="1"/>
</dbReference>
<reference evidence="27" key="1">
    <citation type="submission" date="2022-07" db="EMBL/GenBank/DDBJ databases">
        <title>Phylogenomic reconstructions and comparative analyses of Kickxellomycotina fungi.</title>
        <authorList>
            <person name="Reynolds N.K."/>
            <person name="Stajich J.E."/>
            <person name="Barry K."/>
            <person name="Grigoriev I.V."/>
            <person name="Crous P."/>
            <person name="Smith M.E."/>
        </authorList>
    </citation>
    <scope>NUCLEOTIDE SEQUENCE</scope>
    <source>
        <strain evidence="27">NBRC 32514</strain>
    </source>
</reference>
<name>A0A9W7XWL2_9FUNG</name>
<dbReference type="Gene3D" id="3.30.1490.20">
    <property type="entry name" value="ATP-grasp fold, A domain"/>
    <property type="match status" value="1"/>
</dbReference>
<comment type="function">
    <text evidence="20">Small subunit of the glutamine-dependent carbamoyl phosphate synthetase (CPSase). CPSase catalyzes the formation of carbamoyl phosphate from the ammonia moiety of glutamine, carbonate, and phosphate donated by ATP, constituting the first step of the biosynthetic pathway leading to pyrimidine nucleotides. The large subunit (synthetase) binds the substrates ammonia (free or transferred from glutamine from the small subunit), hydrogencarbonate and ATP and carries out an ATP-coupled ligase reaction, activating hydrogencarbonate by forming carboxy phosphate which reacts with ammonia to form carbamoyl phosphate.</text>
</comment>
<feature type="region of interest" description="Disordered" evidence="24">
    <location>
        <begin position="39"/>
        <end position="65"/>
    </location>
</feature>
<dbReference type="NCBIfam" id="NF003671">
    <property type="entry name" value="PRK05294.1"/>
    <property type="match status" value="1"/>
</dbReference>
<dbReference type="FunFam" id="1.10.1030.10:FF:000002">
    <property type="entry name" value="Carbamoyl-phosphate synthase large chain"/>
    <property type="match status" value="1"/>
</dbReference>
<evidence type="ECO:0000256" key="1">
    <source>
        <dbReference type="ARBA" id="ARBA00001936"/>
    </source>
</evidence>
<evidence type="ECO:0000313" key="28">
    <source>
        <dbReference type="Proteomes" id="UP001149813"/>
    </source>
</evidence>
<evidence type="ECO:0000256" key="5">
    <source>
        <dbReference type="ARBA" id="ARBA00022571"/>
    </source>
</evidence>
<dbReference type="Gene3D" id="3.40.50.1380">
    <property type="entry name" value="Methylglyoxal synthase-like domain"/>
    <property type="match status" value="1"/>
</dbReference>
<keyword evidence="11 23" id="KW-0067">ATP-binding</keyword>
<dbReference type="GO" id="GO:0005737">
    <property type="term" value="C:cytoplasm"/>
    <property type="evidence" value="ECO:0007669"/>
    <property type="project" value="TreeGrafter"/>
</dbReference>
<feature type="domain" description="MGS-like" evidence="26">
    <location>
        <begin position="1058"/>
        <end position="1216"/>
    </location>
</feature>
<dbReference type="SUPFAM" id="SSF56059">
    <property type="entry name" value="Glutathione synthetase ATP-binding domain-like"/>
    <property type="match status" value="2"/>
</dbReference>
<comment type="caution">
    <text evidence="27">The sequence shown here is derived from an EMBL/GenBank/DDBJ whole genome shotgun (WGS) entry which is preliminary data.</text>
</comment>
<evidence type="ECO:0000259" key="25">
    <source>
        <dbReference type="PROSITE" id="PS50975"/>
    </source>
</evidence>
<keyword evidence="6 27" id="KW-0436">Ligase</keyword>
<dbReference type="OrthoDB" id="1924069at2759"/>
<keyword evidence="5" id="KW-0055">Arginine biosynthesis</keyword>
<dbReference type="Gene3D" id="1.10.1030.10">
    <property type="entry name" value="Carbamoyl-phosphate synthetase, large subunit oligomerisation domain"/>
    <property type="match status" value="1"/>
</dbReference>
<dbReference type="Gene3D" id="3.40.50.20">
    <property type="match status" value="2"/>
</dbReference>
<accession>A0A9W7XWL2</accession>
<dbReference type="PANTHER" id="PTHR11405:SF53">
    <property type="entry name" value="CARBAMOYL-PHOSPHATE SYNTHASE [AMMONIA], MITOCHONDRIAL"/>
    <property type="match status" value="1"/>
</dbReference>
<evidence type="ECO:0000256" key="14">
    <source>
        <dbReference type="ARBA" id="ARBA00023211"/>
    </source>
</evidence>
<dbReference type="GO" id="GO:0006221">
    <property type="term" value="P:pyrimidine nucleotide biosynthetic process"/>
    <property type="evidence" value="ECO:0007669"/>
    <property type="project" value="UniProtKB-KW"/>
</dbReference>
<dbReference type="Pfam" id="PF02786">
    <property type="entry name" value="CPSase_L_D2"/>
    <property type="match status" value="2"/>
</dbReference>
<keyword evidence="14" id="KW-0464">Manganese</keyword>
<dbReference type="Proteomes" id="UP001149813">
    <property type="component" value="Unassembled WGS sequence"/>
</dbReference>
<dbReference type="InterPro" id="IPR006275">
    <property type="entry name" value="CPSase_lsu"/>
</dbReference>
<evidence type="ECO:0000256" key="4">
    <source>
        <dbReference type="ARBA" id="ARBA00012738"/>
    </source>
</evidence>
<dbReference type="InterPro" id="IPR011761">
    <property type="entry name" value="ATP-grasp"/>
</dbReference>
<keyword evidence="9" id="KW-0677">Repeat</keyword>
<dbReference type="InterPro" id="IPR005480">
    <property type="entry name" value="CPSase_lsu_oligo"/>
</dbReference>
<gene>
    <name evidence="27" type="primary">CPA2</name>
    <name evidence="27" type="ORF">LPJ53_005005</name>
</gene>
<dbReference type="FunFam" id="3.40.50.20:FF:000002">
    <property type="entry name" value="Carbamoyl-phosphate synthase large chain"/>
    <property type="match status" value="1"/>
</dbReference>
<dbReference type="EMBL" id="JANBOJ010000267">
    <property type="protein sequence ID" value="KAJ1720365.1"/>
    <property type="molecule type" value="Genomic_DNA"/>
</dbReference>
<dbReference type="FunFam" id="3.40.50.20:FF:000001">
    <property type="entry name" value="Carbamoyl-phosphate synthase large chain"/>
    <property type="match status" value="1"/>
</dbReference>
<dbReference type="AlphaFoldDB" id="A0A9W7XWL2"/>
<evidence type="ECO:0000259" key="26">
    <source>
        <dbReference type="PROSITE" id="PS51855"/>
    </source>
</evidence>
<evidence type="ECO:0000256" key="23">
    <source>
        <dbReference type="PROSITE-ProRule" id="PRU00409"/>
    </source>
</evidence>
<dbReference type="PROSITE" id="PS00867">
    <property type="entry name" value="CPSASE_2"/>
    <property type="match status" value="2"/>
</dbReference>